<feature type="binding site" evidence="3">
    <location>
        <position position="391"/>
    </location>
    <ligand>
        <name>Mn(2+)</name>
        <dbReference type="ChEBI" id="CHEBI:29035"/>
        <label>2</label>
    </ligand>
</feature>
<dbReference type="InterPro" id="IPR011650">
    <property type="entry name" value="Peptidase_M20_dimer"/>
</dbReference>
<dbReference type="Pfam" id="PF01546">
    <property type="entry name" value="Peptidase_M20"/>
    <property type="match status" value="1"/>
</dbReference>
<proteinExistence type="inferred from homology"/>
<protein>
    <submittedName>
        <fullName evidence="5">Amidohydrolase</fullName>
    </submittedName>
</protein>
<feature type="domain" description="Peptidase M20 dimerisation" evidence="4">
    <location>
        <begin position="215"/>
        <end position="306"/>
    </location>
</feature>
<evidence type="ECO:0000313" key="6">
    <source>
        <dbReference type="Proteomes" id="UP000184476"/>
    </source>
</evidence>
<organism evidence="5 6">
    <name type="scientific">Seinonella peptonophila</name>
    <dbReference type="NCBI Taxonomy" id="112248"/>
    <lineage>
        <taxon>Bacteria</taxon>
        <taxon>Bacillati</taxon>
        <taxon>Bacillota</taxon>
        <taxon>Bacilli</taxon>
        <taxon>Bacillales</taxon>
        <taxon>Thermoactinomycetaceae</taxon>
        <taxon>Seinonella</taxon>
    </lineage>
</organism>
<dbReference type="AlphaFoldDB" id="A0A1M4VLC7"/>
<name>A0A1M4VLC7_9BACL</name>
<dbReference type="GO" id="GO:0016787">
    <property type="term" value="F:hydrolase activity"/>
    <property type="evidence" value="ECO:0007669"/>
    <property type="project" value="UniProtKB-KW"/>
</dbReference>
<keyword evidence="3" id="KW-0479">Metal-binding</keyword>
<accession>A0A1M4VLC7</accession>
<feature type="binding site" evidence="3">
    <location>
        <position position="192"/>
    </location>
    <ligand>
        <name>Mn(2+)</name>
        <dbReference type="ChEBI" id="CHEBI:29035"/>
        <label>2</label>
    </ligand>
</feature>
<dbReference type="InterPro" id="IPR036264">
    <property type="entry name" value="Bact_exopeptidase_dim_dom"/>
</dbReference>
<evidence type="ECO:0000256" key="1">
    <source>
        <dbReference type="ARBA" id="ARBA00006153"/>
    </source>
</evidence>
<dbReference type="FunFam" id="3.30.70.360:FF:000014">
    <property type="entry name" value="N-acyl-L-amino acid amidohydrolase"/>
    <property type="match status" value="1"/>
</dbReference>
<dbReference type="NCBIfam" id="TIGR01891">
    <property type="entry name" value="amidohydrolases"/>
    <property type="match status" value="1"/>
</dbReference>
<dbReference type="Gene3D" id="3.40.630.10">
    <property type="entry name" value="Zn peptidases"/>
    <property type="match status" value="1"/>
</dbReference>
<dbReference type="GO" id="GO:0046872">
    <property type="term" value="F:metal ion binding"/>
    <property type="evidence" value="ECO:0007669"/>
    <property type="project" value="UniProtKB-KW"/>
</dbReference>
<dbReference type="InterPro" id="IPR017439">
    <property type="entry name" value="Amidohydrolase"/>
</dbReference>
<keyword evidence="3" id="KW-0464">Manganese</keyword>
<dbReference type="EMBL" id="FQVL01000002">
    <property type="protein sequence ID" value="SHE69886.1"/>
    <property type="molecule type" value="Genomic_DNA"/>
</dbReference>
<evidence type="ECO:0000256" key="3">
    <source>
        <dbReference type="PIRSR" id="PIRSR005962-1"/>
    </source>
</evidence>
<dbReference type="SUPFAM" id="SSF55031">
    <property type="entry name" value="Bacterial exopeptidase dimerisation domain"/>
    <property type="match status" value="1"/>
</dbReference>
<feature type="binding site" evidence="3">
    <location>
        <position position="133"/>
    </location>
    <ligand>
        <name>Mn(2+)</name>
        <dbReference type="ChEBI" id="CHEBI:29035"/>
        <label>2</label>
    </ligand>
</feature>
<dbReference type="SUPFAM" id="SSF53187">
    <property type="entry name" value="Zn-dependent exopeptidases"/>
    <property type="match status" value="1"/>
</dbReference>
<dbReference type="PANTHER" id="PTHR11014">
    <property type="entry name" value="PEPTIDASE M20 FAMILY MEMBER"/>
    <property type="match status" value="1"/>
</dbReference>
<feature type="binding site" evidence="3">
    <location>
        <position position="167"/>
    </location>
    <ligand>
        <name>Mn(2+)</name>
        <dbReference type="ChEBI" id="CHEBI:29035"/>
        <label>2</label>
    </ligand>
</feature>
<keyword evidence="6" id="KW-1185">Reference proteome</keyword>
<dbReference type="Pfam" id="PF07687">
    <property type="entry name" value="M20_dimer"/>
    <property type="match status" value="1"/>
</dbReference>
<reference evidence="5 6" key="1">
    <citation type="submission" date="2016-11" db="EMBL/GenBank/DDBJ databases">
        <authorList>
            <person name="Jaros S."/>
            <person name="Januszkiewicz K."/>
            <person name="Wedrychowicz H."/>
        </authorList>
    </citation>
    <scope>NUCLEOTIDE SEQUENCE [LARGE SCALE GENOMIC DNA]</scope>
    <source>
        <strain evidence="5 6">DSM 44666</strain>
    </source>
</reference>
<dbReference type="RefSeq" id="WP_245815536.1">
    <property type="nucleotide sequence ID" value="NZ_FQVL01000002.1"/>
</dbReference>
<gene>
    <name evidence="5" type="ORF">SAMN05444392_102423</name>
</gene>
<keyword evidence="2 5" id="KW-0378">Hydrolase</keyword>
<comment type="cofactor">
    <cofactor evidence="3">
        <name>Mn(2+)</name>
        <dbReference type="ChEBI" id="CHEBI:29035"/>
    </cofactor>
    <text evidence="3">The Mn(2+) ion enhances activity.</text>
</comment>
<evidence type="ECO:0000313" key="5">
    <source>
        <dbReference type="EMBL" id="SHE69886.1"/>
    </source>
</evidence>
<dbReference type="Proteomes" id="UP000184476">
    <property type="component" value="Unassembled WGS sequence"/>
</dbReference>
<comment type="similarity">
    <text evidence="1">Belongs to the peptidase M20 family.</text>
</comment>
<sequence>MHNFMIVRSFVKWQVTELRMKIYEKMKVIMLEIKSYIEEIYSQAVLWRRHFHKYPELSNKEKKTSDLVAKHLQSLGLEVNTGVGGYGVTGLLKGSAPGPTIAFRADLDALPIQDEKDCEYRSTVPGVMHACGHDGHTAVLMSVATILAKLTHLLQGNILFIFQPAEELPPGGAQRMIEQGVLQGVEAIYGMHLWTPIPRGMVGYSDGEALAASDGFEIEIIGKGGHGGIPNEATDAVMIAAHLIVNLQSIVSRQLNPLHPGVVTVGEIQGGHAFNVIAGTCKIKGTTRSFDPQVRQELLTQVEKITTATCQMFDASYRLEVHRGYPALINHKEQSEIVKRLAQDVVGENHVLRMEPIMGSEDFAYYLQQIPGAFFFVGAGNERKQIVAPHHHPAFDIDETAMTIAIECYLKIALEHITVMKQRKGLYDSENVSLSDWLS</sequence>
<dbReference type="Gene3D" id="3.30.70.360">
    <property type="match status" value="1"/>
</dbReference>
<feature type="binding site" evidence="3">
    <location>
        <position position="131"/>
    </location>
    <ligand>
        <name>Mn(2+)</name>
        <dbReference type="ChEBI" id="CHEBI:29035"/>
        <label>2</label>
    </ligand>
</feature>
<dbReference type="STRING" id="112248.SAMN05444392_102423"/>
<evidence type="ECO:0000259" key="4">
    <source>
        <dbReference type="Pfam" id="PF07687"/>
    </source>
</evidence>
<dbReference type="InterPro" id="IPR002933">
    <property type="entry name" value="Peptidase_M20"/>
</dbReference>
<evidence type="ECO:0000256" key="2">
    <source>
        <dbReference type="ARBA" id="ARBA00022801"/>
    </source>
</evidence>
<dbReference type="PIRSF" id="PIRSF005962">
    <property type="entry name" value="Pept_M20D_amidohydro"/>
    <property type="match status" value="1"/>
</dbReference>
<dbReference type="PANTHER" id="PTHR11014:SF63">
    <property type="entry name" value="METALLOPEPTIDASE, PUTATIVE (AFU_ORTHOLOGUE AFUA_6G09600)-RELATED"/>
    <property type="match status" value="1"/>
</dbReference>